<dbReference type="Pfam" id="PF00196">
    <property type="entry name" value="GerE"/>
    <property type="match status" value="1"/>
</dbReference>
<proteinExistence type="predicted"/>
<evidence type="ECO:0000259" key="4">
    <source>
        <dbReference type="PROSITE" id="PS50043"/>
    </source>
</evidence>
<organism evidence="5 6">
    <name type="scientific">Paraconexibacter antarcticus</name>
    <dbReference type="NCBI Taxonomy" id="2949664"/>
    <lineage>
        <taxon>Bacteria</taxon>
        <taxon>Bacillati</taxon>
        <taxon>Actinomycetota</taxon>
        <taxon>Thermoleophilia</taxon>
        <taxon>Solirubrobacterales</taxon>
        <taxon>Paraconexibacteraceae</taxon>
        <taxon>Paraconexibacter</taxon>
    </lineage>
</organism>
<dbReference type="PANTHER" id="PTHR44688:SF16">
    <property type="entry name" value="DNA-BINDING TRANSCRIPTIONAL ACTIVATOR DEVR_DOSR"/>
    <property type="match status" value="1"/>
</dbReference>
<protein>
    <submittedName>
        <fullName evidence="5">Helix-turn-helix transcriptional regulator</fullName>
    </submittedName>
</protein>
<dbReference type="PANTHER" id="PTHR44688">
    <property type="entry name" value="DNA-BINDING TRANSCRIPTIONAL ACTIVATOR DEVR_DOSR"/>
    <property type="match status" value="1"/>
</dbReference>
<feature type="domain" description="HTH luxR-type" evidence="4">
    <location>
        <begin position="1"/>
        <end position="69"/>
    </location>
</feature>
<dbReference type="SMART" id="SM00421">
    <property type="entry name" value="HTH_LUXR"/>
    <property type="match status" value="1"/>
</dbReference>
<dbReference type="InterPro" id="IPR016032">
    <property type="entry name" value="Sig_transdc_resp-reg_C-effctor"/>
</dbReference>
<accession>A0ABY5DVL0</accession>
<dbReference type="CDD" id="cd06170">
    <property type="entry name" value="LuxR_C_like"/>
    <property type="match status" value="1"/>
</dbReference>
<dbReference type="InterPro" id="IPR036388">
    <property type="entry name" value="WH-like_DNA-bd_sf"/>
</dbReference>
<evidence type="ECO:0000256" key="2">
    <source>
        <dbReference type="ARBA" id="ARBA00023125"/>
    </source>
</evidence>
<keyword evidence="6" id="KW-1185">Reference proteome</keyword>
<evidence type="ECO:0000313" key="5">
    <source>
        <dbReference type="EMBL" id="UTI66048.1"/>
    </source>
</evidence>
<sequence length="78" mass="8790">MDELTRREREVMRLIARGQSNQAIALQLYLSVRTVESHIASIFMKFGLADDDATNRRVVAAVLWARTVDEELGDEAVA</sequence>
<dbReference type="PROSITE" id="PS50043">
    <property type="entry name" value="HTH_LUXR_2"/>
    <property type="match status" value="1"/>
</dbReference>
<dbReference type="PROSITE" id="PS00622">
    <property type="entry name" value="HTH_LUXR_1"/>
    <property type="match status" value="1"/>
</dbReference>
<dbReference type="EMBL" id="CP098502">
    <property type="protein sequence ID" value="UTI66048.1"/>
    <property type="molecule type" value="Genomic_DNA"/>
</dbReference>
<evidence type="ECO:0000313" key="6">
    <source>
        <dbReference type="Proteomes" id="UP001056035"/>
    </source>
</evidence>
<evidence type="ECO:0000256" key="3">
    <source>
        <dbReference type="ARBA" id="ARBA00023163"/>
    </source>
</evidence>
<keyword evidence="2" id="KW-0238">DNA-binding</keyword>
<dbReference type="Proteomes" id="UP001056035">
    <property type="component" value="Chromosome"/>
</dbReference>
<evidence type="ECO:0000256" key="1">
    <source>
        <dbReference type="ARBA" id="ARBA00023015"/>
    </source>
</evidence>
<dbReference type="Gene3D" id="1.10.10.10">
    <property type="entry name" value="Winged helix-like DNA-binding domain superfamily/Winged helix DNA-binding domain"/>
    <property type="match status" value="1"/>
</dbReference>
<gene>
    <name evidence="5" type="ORF">NBH00_07540</name>
</gene>
<keyword evidence="1" id="KW-0805">Transcription regulation</keyword>
<dbReference type="RefSeq" id="WP_254572726.1">
    <property type="nucleotide sequence ID" value="NZ_CP098502.1"/>
</dbReference>
<dbReference type="PRINTS" id="PR00038">
    <property type="entry name" value="HTHLUXR"/>
</dbReference>
<dbReference type="InterPro" id="IPR000792">
    <property type="entry name" value="Tscrpt_reg_LuxR_C"/>
</dbReference>
<reference evidence="5 6" key="1">
    <citation type="submission" date="2022-06" db="EMBL/GenBank/DDBJ databases">
        <title>Paraconexibacter antarcticus.</title>
        <authorList>
            <person name="Kim C.S."/>
        </authorList>
    </citation>
    <scope>NUCLEOTIDE SEQUENCE [LARGE SCALE GENOMIC DNA]</scope>
    <source>
        <strain evidence="5 6">02-257</strain>
    </source>
</reference>
<name>A0ABY5DVL0_9ACTN</name>
<dbReference type="SUPFAM" id="SSF46894">
    <property type="entry name" value="C-terminal effector domain of the bipartite response regulators"/>
    <property type="match status" value="1"/>
</dbReference>
<keyword evidence="3" id="KW-0804">Transcription</keyword>